<comment type="caution">
    <text evidence="1">The sequence shown here is derived from an EMBL/GenBank/DDBJ whole genome shotgun (WGS) entry which is preliminary data.</text>
</comment>
<sequence length="252" mass="30030">MKTKKRVVSYSLYGSKPMYLLGAIENIKTAAWLFPDFICRFYVDDTVPATFLEQIKQYKNVEVIDMTGSNLPKMTWRFLPADDSNVELFLSRDADSRLSTREKWIIEDWMQHGKQFLLIKDHPVFYKGFLMMGGLWGMKNLFPYGMEQMIRNWWQQYPQAGLEIYNDDQHFLSSVIYPAILDELSYYDNYNLNGLPFAQKIKIRRKNFHFIGEAFDENNQRLGHYKELRNYHLKQLGLPGKWFVKLLYKLKV</sequence>
<proteinExistence type="predicted"/>
<evidence type="ECO:0000313" key="1">
    <source>
        <dbReference type="EMBL" id="PZX62267.1"/>
    </source>
</evidence>
<accession>A0A2W7S4S2</accession>
<dbReference type="OrthoDB" id="7278101at2"/>
<evidence type="ECO:0000313" key="2">
    <source>
        <dbReference type="Proteomes" id="UP000249720"/>
    </source>
</evidence>
<dbReference type="EMBL" id="QKZV01000005">
    <property type="protein sequence ID" value="PZX62267.1"/>
    <property type="molecule type" value="Genomic_DNA"/>
</dbReference>
<keyword evidence="2" id="KW-1185">Reference proteome</keyword>
<reference evidence="1 2" key="1">
    <citation type="submission" date="2018-06" db="EMBL/GenBank/DDBJ databases">
        <title>Genomic Encyclopedia of Archaeal and Bacterial Type Strains, Phase II (KMG-II): from individual species to whole genera.</title>
        <authorList>
            <person name="Goeker M."/>
        </authorList>
    </citation>
    <scope>NUCLEOTIDE SEQUENCE [LARGE SCALE GENOMIC DNA]</scope>
    <source>
        <strain evidence="1 2">DSM 23241</strain>
    </source>
</reference>
<dbReference type="AlphaFoldDB" id="A0A2W7S4S2"/>
<dbReference type="Proteomes" id="UP000249720">
    <property type="component" value="Unassembled WGS sequence"/>
</dbReference>
<name>A0A2W7S4S2_9BACT</name>
<protein>
    <submittedName>
        <fullName evidence="1">Uncharacterized protein</fullName>
    </submittedName>
</protein>
<dbReference type="RefSeq" id="WP_146250443.1">
    <property type="nucleotide sequence ID" value="NZ_QKZV01000005.1"/>
</dbReference>
<gene>
    <name evidence="1" type="ORF">LX80_01749</name>
</gene>
<organism evidence="1 2">
    <name type="scientific">Hydrotalea sandarakina</name>
    <dbReference type="NCBI Taxonomy" id="1004304"/>
    <lineage>
        <taxon>Bacteria</taxon>
        <taxon>Pseudomonadati</taxon>
        <taxon>Bacteroidota</taxon>
        <taxon>Chitinophagia</taxon>
        <taxon>Chitinophagales</taxon>
        <taxon>Chitinophagaceae</taxon>
        <taxon>Hydrotalea</taxon>
    </lineage>
</organism>